<dbReference type="Proteomes" id="UP000244722">
    <property type="component" value="Unassembled WGS sequence"/>
</dbReference>
<organism evidence="1 2">
    <name type="scientific">Tuber borchii</name>
    <name type="common">White truffle</name>
    <dbReference type="NCBI Taxonomy" id="42251"/>
    <lineage>
        <taxon>Eukaryota</taxon>
        <taxon>Fungi</taxon>
        <taxon>Dikarya</taxon>
        <taxon>Ascomycota</taxon>
        <taxon>Pezizomycotina</taxon>
        <taxon>Pezizomycetes</taxon>
        <taxon>Pezizales</taxon>
        <taxon>Tuberaceae</taxon>
        <taxon>Tuber</taxon>
    </lineage>
</organism>
<comment type="caution">
    <text evidence="1">The sequence shown here is derived from an EMBL/GenBank/DDBJ whole genome shotgun (WGS) entry which is preliminary data.</text>
</comment>
<keyword evidence="2" id="KW-1185">Reference proteome</keyword>
<reference evidence="1 2" key="1">
    <citation type="submission" date="2017-04" db="EMBL/GenBank/DDBJ databases">
        <title>Draft genome sequence of Tuber borchii Vittad., a whitish edible truffle.</title>
        <authorList>
            <consortium name="DOE Joint Genome Institute"/>
            <person name="Murat C."/>
            <person name="Kuo A."/>
            <person name="Barry K.W."/>
            <person name="Clum A."/>
            <person name="Dockter R.B."/>
            <person name="Fauchery L."/>
            <person name="Iotti M."/>
            <person name="Kohler A."/>
            <person name="Labutti K."/>
            <person name="Lindquist E.A."/>
            <person name="Lipzen A."/>
            <person name="Ohm R.A."/>
            <person name="Wang M."/>
            <person name="Grigoriev I.V."/>
            <person name="Zambonelli A."/>
            <person name="Martin F.M."/>
        </authorList>
    </citation>
    <scope>NUCLEOTIDE SEQUENCE [LARGE SCALE GENOMIC DNA]</scope>
    <source>
        <strain evidence="1 2">Tbo3840</strain>
    </source>
</reference>
<protein>
    <submittedName>
        <fullName evidence="1">Uncharacterized protein</fullName>
    </submittedName>
</protein>
<evidence type="ECO:0000313" key="2">
    <source>
        <dbReference type="Proteomes" id="UP000244722"/>
    </source>
</evidence>
<sequence>MIWFFFSSLFLLFSFSFPFFSLIPFCYRIPLDPRARGPPPLQPTKHTACFMVWGLVDDVPKHRMGVCFWKREARFLFLLLLWYGTALDEYSTFPLPPETQAKSDDPNPITPYASGSTLFAVKPIMITKKKKKVRE</sequence>
<dbReference type="AlphaFoldDB" id="A0A2T6ZY01"/>
<dbReference type="EMBL" id="NESQ01000067">
    <property type="protein sequence ID" value="PUU80363.1"/>
    <property type="molecule type" value="Genomic_DNA"/>
</dbReference>
<proteinExistence type="predicted"/>
<name>A0A2T6ZY01_TUBBO</name>
<gene>
    <name evidence="1" type="ORF">B9Z19DRAFT_738385</name>
</gene>
<accession>A0A2T6ZY01</accession>
<evidence type="ECO:0000313" key="1">
    <source>
        <dbReference type="EMBL" id="PUU80363.1"/>
    </source>
</evidence>